<evidence type="ECO:0000313" key="5">
    <source>
        <dbReference type="EMBL" id="OZM70444.1"/>
    </source>
</evidence>
<protein>
    <recommendedName>
        <fullName evidence="4">Leucine-binding protein domain-containing protein</fullName>
    </recommendedName>
</protein>
<dbReference type="SUPFAM" id="SSF53822">
    <property type="entry name" value="Periplasmic binding protein-like I"/>
    <property type="match status" value="1"/>
</dbReference>
<gene>
    <name evidence="5" type="ORF">CFN78_25105</name>
</gene>
<evidence type="ECO:0000256" key="1">
    <source>
        <dbReference type="ARBA" id="ARBA00010062"/>
    </source>
</evidence>
<proteinExistence type="inferred from homology"/>
<organism evidence="5 6">
    <name type="scientific">Amycolatopsis antarctica</name>
    <dbReference type="NCBI Taxonomy" id="1854586"/>
    <lineage>
        <taxon>Bacteria</taxon>
        <taxon>Bacillati</taxon>
        <taxon>Actinomycetota</taxon>
        <taxon>Actinomycetes</taxon>
        <taxon>Pseudonocardiales</taxon>
        <taxon>Pseudonocardiaceae</taxon>
        <taxon>Amycolatopsis</taxon>
    </lineage>
</organism>
<dbReference type="CDD" id="cd06338">
    <property type="entry name" value="PBP1_ABC_ligand_binding-like"/>
    <property type="match status" value="1"/>
</dbReference>
<dbReference type="Gene3D" id="3.40.50.2300">
    <property type="match status" value="2"/>
</dbReference>
<comment type="similarity">
    <text evidence="1">Belongs to the leucine-binding protein family.</text>
</comment>
<dbReference type="OrthoDB" id="26870at2"/>
<dbReference type="EMBL" id="NKYE01000020">
    <property type="protein sequence ID" value="OZM70444.1"/>
    <property type="molecule type" value="Genomic_DNA"/>
</dbReference>
<keyword evidence="2 3" id="KW-0732">Signal</keyword>
<name>A0A263CWD4_9PSEU</name>
<dbReference type="InterPro" id="IPR028082">
    <property type="entry name" value="Peripla_BP_I"/>
</dbReference>
<dbReference type="PROSITE" id="PS51257">
    <property type="entry name" value="PROKAR_LIPOPROTEIN"/>
    <property type="match status" value="1"/>
</dbReference>
<feature type="chain" id="PRO_5038793446" description="Leucine-binding protein domain-containing protein" evidence="3">
    <location>
        <begin position="26"/>
        <end position="418"/>
    </location>
</feature>
<dbReference type="InParanoid" id="A0A263CWD4"/>
<dbReference type="Pfam" id="PF13458">
    <property type="entry name" value="Peripla_BP_6"/>
    <property type="match status" value="1"/>
</dbReference>
<comment type="caution">
    <text evidence="5">The sequence shown here is derived from an EMBL/GenBank/DDBJ whole genome shotgun (WGS) entry which is preliminary data.</text>
</comment>
<dbReference type="InterPro" id="IPR051010">
    <property type="entry name" value="BCAA_transport"/>
</dbReference>
<evidence type="ECO:0000313" key="6">
    <source>
        <dbReference type="Proteomes" id="UP000242444"/>
    </source>
</evidence>
<feature type="domain" description="Leucine-binding protein" evidence="4">
    <location>
        <begin position="36"/>
        <end position="393"/>
    </location>
</feature>
<evidence type="ECO:0000256" key="2">
    <source>
        <dbReference type="ARBA" id="ARBA00022729"/>
    </source>
</evidence>
<evidence type="ECO:0000259" key="4">
    <source>
        <dbReference type="Pfam" id="PF13458"/>
    </source>
</evidence>
<sequence length="418" mass="45032">MSARTRARRAAVLLVTLALVLSGCAQPPAADDPNGPIRIGAAVSDTGKYSIEGAAVKHGYELWRDMVNNELGGIKVGDRKRPVEIVFYDDQSDPEQAVRLIQRLISEDGIDFIFGSYSSGLTLAASAVTEPNKKILFAGGAAADTVFSQGSDYVFSPLTNTSRYTESALRELARRGVKTIGILHTDEAPMVDVQRATEKLAGELGIRVVGTQRVPSDANDIRGAIGQLQRANPDVLLEAGHTLMGVLTTQTMRSLDWMPPYVLMVQAPTEQNFVEQLGAQTTRGIMAPTQWHSSAKFADEYFGTAADYEARYVARYGEKPSYMPPSGSAVALSLQLAIEKAGSVEVEAVREALLELDVDTFYGPIDYAGPDDPSGLKGANVSRPMLTVQLDEKGEQVVVAPAENASAEIRPSTPWSQR</sequence>
<dbReference type="PANTHER" id="PTHR30483:SF37">
    <property type="entry name" value="ABC TRANSPORTER SUBSTRATE-BINDING PROTEIN"/>
    <property type="match status" value="1"/>
</dbReference>
<dbReference type="RefSeq" id="WP_094865502.1">
    <property type="nucleotide sequence ID" value="NZ_NKYE01000020.1"/>
</dbReference>
<dbReference type="InterPro" id="IPR028081">
    <property type="entry name" value="Leu-bd"/>
</dbReference>
<dbReference type="AlphaFoldDB" id="A0A263CWD4"/>
<keyword evidence="6" id="KW-1185">Reference proteome</keyword>
<dbReference type="PANTHER" id="PTHR30483">
    <property type="entry name" value="LEUCINE-SPECIFIC-BINDING PROTEIN"/>
    <property type="match status" value="1"/>
</dbReference>
<evidence type="ECO:0000256" key="3">
    <source>
        <dbReference type="SAM" id="SignalP"/>
    </source>
</evidence>
<dbReference type="Proteomes" id="UP000242444">
    <property type="component" value="Unassembled WGS sequence"/>
</dbReference>
<accession>A0A263CWD4</accession>
<reference evidence="5 6" key="1">
    <citation type="submission" date="2017-07" db="EMBL/GenBank/DDBJ databases">
        <title>Amycolatopsis antarcticus sp. nov., isolated from the surface of an Antarcticus brown macroalga.</title>
        <authorList>
            <person name="Wang J."/>
            <person name="Leiva S."/>
            <person name="Huang J."/>
            <person name="Huang Y."/>
        </authorList>
    </citation>
    <scope>NUCLEOTIDE SEQUENCE [LARGE SCALE GENOMIC DNA]</scope>
    <source>
        <strain evidence="5 6">AU-G6</strain>
    </source>
</reference>
<feature type="signal peptide" evidence="3">
    <location>
        <begin position="1"/>
        <end position="25"/>
    </location>
</feature>